<gene>
    <name evidence="1" type="ORF">B0T20DRAFT_474901</name>
</gene>
<name>A0AAE0UGE7_SORBR</name>
<reference evidence="1" key="1">
    <citation type="journal article" date="2023" name="Mol. Phylogenet. Evol.">
        <title>Genome-scale phylogeny and comparative genomics of the fungal order Sordariales.</title>
        <authorList>
            <person name="Hensen N."/>
            <person name="Bonometti L."/>
            <person name="Westerberg I."/>
            <person name="Brannstrom I.O."/>
            <person name="Guillou S."/>
            <person name="Cros-Aarteil S."/>
            <person name="Calhoun S."/>
            <person name="Haridas S."/>
            <person name="Kuo A."/>
            <person name="Mondo S."/>
            <person name="Pangilinan J."/>
            <person name="Riley R."/>
            <person name="LaButti K."/>
            <person name="Andreopoulos B."/>
            <person name="Lipzen A."/>
            <person name="Chen C."/>
            <person name="Yan M."/>
            <person name="Daum C."/>
            <person name="Ng V."/>
            <person name="Clum A."/>
            <person name="Steindorff A."/>
            <person name="Ohm R.A."/>
            <person name="Martin F."/>
            <person name="Silar P."/>
            <person name="Natvig D.O."/>
            <person name="Lalanne C."/>
            <person name="Gautier V."/>
            <person name="Ament-Velasquez S.L."/>
            <person name="Kruys A."/>
            <person name="Hutchinson M.I."/>
            <person name="Powell A.J."/>
            <person name="Barry K."/>
            <person name="Miller A.N."/>
            <person name="Grigoriev I.V."/>
            <person name="Debuchy R."/>
            <person name="Gladieux P."/>
            <person name="Hiltunen Thoren M."/>
            <person name="Johannesson H."/>
        </authorList>
    </citation>
    <scope>NUCLEOTIDE SEQUENCE</scope>
    <source>
        <strain evidence="1">FGSC 1904</strain>
    </source>
</reference>
<protein>
    <submittedName>
        <fullName evidence="1">Uncharacterized protein</fullName>
    </submittedName>
</protein>
<dbReference type="Proteomes" id="UP001281003">
    <property type="component" value="Unassembled WGS sequence"/>
</dbReference>
<dbReference type="AlphaFoldDB" id="A0AAE0UGE7"/>
<accession>A0AAE0UGE7</accession>
<evidence type="ECO:0000313" key="1">
    <source>
        <dbReference type="EMBL" id="KAK3403103.1"/>
    </source>
</evidence>
<reference evidence="1" key="2">
    <citation type="submission" date="2023-07" db="EMBL/GenBank/DDBJ databases">
        <authorList>
            <consortium name="Lawrence Berkeley National Laboratory"/>
            <person name="Haridas S."/>
            <person name="Hensen N."/>
            <person name="Bonometti L."/>
            <person name="Westerberg I."/>
            <person name="Brannstrom I.O."/>
            <person name="Guillou S."/>
            <person name="Cros-Aarteil S."/>
            <person name="Calhoun S."/>
            <person name="Kuo A."/>
            <person name="Mondo S."/>
            <person name="Pangilinan J."/>
            <person name="Riley R."/>
            <person name="LaButti K."/>
            <person name="Andreopoulos B."/>
            <person name="Lipzen A."/>
            <person name="Chen C."/>
            <person name="Yanf M."/>
            <person name="Daum C."/>
            <person name="Ng V."/>
            <person name="Clum A."/>
            <person name="Steindorff A."/>
            <person name="Ohm R."/>
            <person name="Martin F."/>
            <person name="Silar P."/>
            <person name="Natvig D."/>
            <person name="Lalanne C."/>
            <person name="Gautier V."/>
            <person name="Ament-velasquez S.L."/>
            <person name="Kruys A."/>
            <person name="Hutchinson M.I."/>
            <person name="Powell A.J."/>
            <person name="Barry K."/>
            <person name="Miller A.N."/>
            <person name="Grigoriev I.V."/>
            <person name="Debuchy R."/>
            <person name="Gladieux P."/>
            <person name="Thoren M.H."/>
            <person name="Johannesson H."/>
        </authorList>
    </citation>
    <scope>NUCLEOTIDE SEQUENCE</scope>
    <source>
        <strain evidence="1">FGSC 1904</strain>
    </source>
</reference>
<dbReference type="EMBL" id="JAUTDP010000001">
    <property type="protein sequence ID" value="KAK3403103.1"/>
    <property type="molecule type" value="Genomic_DNA"/>
</dbReference>
<sequence length="145" mass="15806">MFAPTPVPAAKLTDRDGAPVLLKRGEGIHLMNCDPSATSIGYMSAVIYCANDSDCSNPSYGHSSNNVCVMSTSNFHTWEGSTQSCTFSTGVTFSWNIGRQAQSSPDYSYVGSGANNYRTFAGYKDDKHLGGTYNGHYCRSIYYYI</sequence>
<proteinExistence type="predicted"/>
<comment type="caution">
    <text evidence="1">The sequence shown here is derived from an EMBL/GenBank/DDBJ whole genome shotgun (WGS) entry which is preliminary data.</text>
</comment>
<organism evidence="1 2">
    <name type="scientific">Sordaria brevicollis</name>
    <dbReference type="NCBI Taxonomy" id="83679"/>
    <lineage>
        <taxon>Eukaryota</taxon>
        <taxon>Fungi</taxon>
        <taxon>Dikarya</taxon>
        <taxon>Ascomycota</taxon>
        <taxon>Pezizomycotina</taxon>
        <taxon>Sordariomycetes</taxon>
        <taxon>Sordariomycetidae</taxon>
        <taxon>Sordariales</taxon>
        <taxon>Sordariaceae</taxon>
        <taxon>Sordaria</taxon>
    </lineage>
</organism>
<evidence type="ECO:0000313" key="2">
    <source>
        <dbReference type="Proteomes" id="UP001281003"/>
    </source>
</evidence>
<keyword evidence="2" id="KW-1185">Reference proteome</keyword>